<dbReference type="PRINTS" id="PR00455">
    <property type="entry name" value="HTHTETR"/>
</dbReference>
<gene>
    <name evidence="6" type="ORF">EWH70_08570</name>
</gene>
<feature type="domain" description="HTH tetR-type" evidence="5">
    <location>
        <begin position="9"/>
        <end position="69"/>
    </location>
</feature>
<dbReference type="RefSeq" id="WP_130474764.1">
    <property type="nucleotide sequence ID" value="NZ_SFCC01000004.1"/>
</dbReference>
<comment type="caution">
    <text evidence="6">The sequence shown here is derived from an EMBL/GenBank/DDBJ whole genome shotgun (WGS) entry which is preliminary data.</text>
</comment>
<reference evidence="6 7" key="1">
    <citation type="submission" date="2019-02" db="EMBL/GenBank/DDBJ databases">
        <title>Draft genome sequence of Amycolatopsis sp. 8-3EHSu isolated from roots of Suaeda maritima.</title>
        <authorList>
            <person name="Duangmal K."/>
            <person name="Chantavorakit T."/>
        </authorList>
    </citation>
    <scope>NUCLEOTIDE SEQUENCE [LARGE SCALE GENOMIC DNA]</scope>
    <source>
        <strain evidence="6 7">8-3EHSu</strain>
    </source>
</reference>
<accession>A0A4V2EM71</accession>
<feature type="DNA-binding region" description="H-T-H motif" evidence="4">
    <location>
        <begin position="32"/>
        <end position="51"/>
    </location>
</feature>
<dbReference type="OrthoDB" id="9805134at2"/>
<evidence type="ECO:0000256" key="4">
    <source>
        <dbReference type="PROSITE-ProRule" id="PRU00335"/>
    </source>
</evidence>
<keyword evidence="2 4" id="KW-0238">DNA-binding</keyword>
<dbReference type="SUPFAM" id="SSF46689">
    <property type="entry name" value="Homeodomain-like"/>
    <property type="match status" value="1"/>
</dbReference>
<keyword evidence="7" id="KW-1185">Reference proteome</keyword>
<keyword evidence="1" id="KW-0805">Transcription regulation</keyword>
<evidence type="ECO:0000256" key="2">
    <source>
        <dbReference type="ARBA" id="ARBA00023125"/>
    </source>
</evidence>
<dbReference type="GO" id="GO:0003677">
    <property type="term" value="F:DNA binding"/>
    <property type="evidence" value="ECO:0007669"/>
    <property type="project" value="UniProtKB-UniRule"/>
</dbReference>
<dbReference type="PANTHER" id="PTHR47506">
    <property type="entry name" value="TRANSCRIPTIONAL REGULATORY PROTEIN"/>
    <property type="match status" value="1"/>
</dbReference>
<dbReference type="PROSITE" id="PS50977">
    <property type="entry name" value="HTH_TETR_2"/>
    <property type="match status" value="1"/>
</dbReference>
<dbReference type="PROSITE" id="PS01081">
    <property type="entry name" value="HTH_TETR_1"/>
    <property type="match status" value="1"/>
</dbReference>
<dbReference type="PANTHER" id="PTHR47506:SF1">
    <property type="entry name" value="HTH-TYPE TRANSCRIPTIONAL REGULATOR YJDC"/>
    <property type="match status" value="1"/>
</dbReference>
<name>A0A4V2EM71_9PSEU</name>
<evidence type="ECO:0000256" key="1">
    <source>
        <dbReference type="ARBA" id="ARBA00023015"/>
    </source>
</evidence>
<dbReference type="InterPro" id="IPR023772">
    <property type="entry name" value="DNA-bd_HTH_TetR-type_CS"/>
</dbReference>
<protein>
    <submittedName>
        <fullName evidence="6">TetR/AcrR family transcriptional regulator</fullName>
    </submittedName>
</protein>
<dbReference type="EMBL" id="SFCC01000004">
    <property type="protein sequence ID" value="RZQ64045.1"/>
    <property type="molecule type" value="Genomic_DNA"/>
</dbReference>
<evidence type="ECO:0000313" key="7">
    <source>
        <dbReference type="Proteomes" id="UP000292003"/>
    </source>
</evidence>
<dbReference type="Gene3D" id="1.10.10.60">
    <property type="entry name" value="Homeodomain-like"/>
    <property type="match status" value="1"/>
</dbReference>
<dbReference type="Proteomes" id="UP000292003">
    <property type="component" value="Unassembled WGS sequence"/>
</dbReference>
<evidence type="ECO:0000259" key="5">
    <source>
        <dbReference type="PROSITE" id="PS50977"/>
    </source>
</evidence>
<dbReference type="InterPro" id="IPR001647">
    <property type="entry name" value="HTH_TetR"/>
</dbReference>
<proteinExistence type="predicted"/>
<keyword evidence="3" id="KW-0804">Transcription</keyword>
<dbReference type="InterPro" id="IPR011075">
    <property type="entry name" value="TetR_C"/>
</dbReference>
<sequence length="201" mass="21658">MSPRGRPRAFDRDAALDSAMRVFWEHGYDGTSLAELTAAMGIAPPSLYAAFGSKEGLFRAALERYGQLHGGYRALLDRASARESIEAMLRAKVDEFTEPDHPAGCLVVLAATTCTSANRAVWDELAARRKQTAAMIAVRLRRGSTDGDVPPGTDFDALAHFYNTVLHGLSVQARDGADRATLHGVVDLAMAAWPTEASLAR</sequence>
<dbReference type="SUPFAM" id="SSF48498">
    <property type="entry name" value="Tetracyclin repressor-like, C-terminal domain"/>
    <property type="match status" value="1"/>
</dbReference>
<evidence type="ECO:0000313" key="6">
    <source>
        <dbReference type="EMBL" id="RZQ64045.1"/>
    </source>
</evidence>
<dbReference type="Pfam" id="PF16925">
    <property type="entry name" value="TetR_C_13"/>
    <property type="match status" value="1"/>
</dbReference>
<dbReference type="AlphaFoldDB" id="A0A4V2EM71"/>
<organism evidence="6 7">
    <name type="scientific">Amycolatopsis suaedae</name>
    <dbReference type="NCBI Taxonomy" id="2510978"/>
    <lineage>
        <taxon>Bacteria</taxon>
        <taxon>Bacillati</taxon>
        <taxon>Actinomycetota</taxon>
        <taxon>Actinomycetes</taxon>
        <taxon>Pseudonocardiales</taxon>
        <taxon>Pseudonocardiaceae</taxon>
        <taxon>Amycolatopsis</taxon>
    </lineage>
</organism>
<dbReference type="InterPro" id="IPR009057">
    <property type="entry name" value="Homeodomain-like_sf"/>
</dbReference>
<evidence type="ECO:0000256" key="3">
    <source>
        <dbReference type="ARBA" id="ARBA00023163"/>
    </source>
</evidence>
<dbReference type="Gene3D" id="1.10.357.10">
    <property type="entry name" value="Tetracycline Repressor, domain 2"/>
    <property type="match status" value="1"/>
</dbReference>
<dbReference type="Pfam" id="PF00440">
    <property type="entry name" value="TetR_N"/>
    <property type="match status" value="1"/>
</dbReference>
<dbReference type="InterPro" id="IPR036271">
    <property type="entry name" value="Tet_transcr_reg_TetR-rel_C_sf"/>
</dbReference>